<evidence type="ECO:0000256" key="8">
    <source>
        <dbReference type="ARBA" id="ARBA00022840"/>
    </source>
</evidence>
<keyword evidence="4" id="KW-0597">Phosphoprotein</keyword>
<organism evidence="13 14">
    <name type="scientific">Nocardioides scoriae</name>
    <dbReference type="NCBI Taxonomy" id="642780"/>
    <lineage>
        <taxon>Bacteria</taxon>
        <taxon>Bacillati</taxon>
        <taxon>Actinomycetota</taxon>
        <taxon>Actinomycetes</taxon>
        <taxon>Propionibacteriales</taxon>
        <taxon>Nocardioidaceae</taxon>
        <taxon>Nocardioides</taxon>
    </lineage>
</organism>
<feature type="compositionally biased region" description="Polar residues" evidence="11">
    <location>
        <begin position="1"/>
        <end position="12"/>
    </location>
</feature>
<evidence type="ECO:0000256" key="5">
    <source>
        <dbReference type="ARBA" id="ARBA00022679"/>
    </source>
</evidence>
<keyword evidence="8" id="KW-0067">ATP-binding</keyword>
<dbReference type="SUPFAM" id="SSF55874">
    <property type="entry name" value="ATPase domain of HSP90 chaperone/DNA topoisomerase II/histidine kinase"/>
    <property type="match status" value="1"/>
</dbReference>
<sequence>MSADNFGTTSSPERARSHSWGGPEARAELRRLAEDARTRTGFGVSIVDVLRGDGFLEPVAFAGSEDGEAELGQSYPVRHMRRVAEAGTRYGKFVFLAEEDMDAELQEALRGHGYVPALPDSGAPDRWRTLDMLVATLTDPSGRTRALLHLDEPLSGRRPGPQELWHIADTLELVLQSVLVTVDREELTRHARLDETARAVVRAASRRLGGRDLLAEVHPHLVVGFRASSLVVRLHDHPQDLDDDRGCAADLPPALDGAIEAASRRAWRSRTVVIAEPGGVWGDGELARHHGRALADHLAAHDASELLVVPVGAGHEAMGTLLVVREGRENRWTEAESQAALGVGHDVGRALLSSRAHEREQQLIVELQQLDEYRRQLIDTVSHELKNPLGVILGHLEMLESVPDLPAEAQTSLAAMGRSAGRAQTVVNDLLLMSSVGTHDHTVGFPVDLGDVLAEVCADEALRAAQQGVVLRIAPGAGPLVVSGQGAELRSLVGNLVSNAVKYSDAGSAVDVSLHRSRDEVVLTCADHGLGISEDDRQRLFTEFFRSTNPDALQRPGTGLGLAIVARIADRHGAHIDVESAVGVGTTFRVRFPAAADDPAGTTPARDGHGAVRRLGARVAAG</sequence>
<dbReference type="SMART" id="SM00387">
    <property type="entry name" value="HATPase_c"/>
    <property type="match status" value="1"/>
</dbReference>
<comment type="catalytic activity">
    <reaction evidence="1">
        <text>ATP + protein L-histidine = ADP + protein N-phospho-L-histidine.</text>
        <dbReference type="EC" id="2.7.13.3"/>
    </reaction>
</comment>
<keyword evidence="5" id="KW-0808">Transferase</keyword>
<dbReference type="InterPro" id="IPR036097">
    <property type="entry name" value="HisK_dim/P_sf"/>
</dbReference>
<dbReference type="GO" id="GO:0005886">
    <property type="term" value="C:plasma membrane"/>
    <property type="evidence" value="ECO:0007669"/>
    <property type="project" value="UniProtKB-SubCell"/>
</dbReference>
<keyword evidence="7 13" id="KW-0418">Kinase</keyword>
<reference evidence="14" key="1">
    <citation type="submission" date="2016-10" db="EMBL/GenBank/DDBJ databases">
        <authorList>
            <person name="Varghese N."/>
            <person name="Submissions S."/>
        </authorList>
    </citation>
    <scope>NUCLEOTIDE SEQUENCE [LARGE SCALE GENOMIC DNA]</scope>
    <source>
        <strain evidence="14">DSM 22127</strain>
    </source>
</reference>
<evidence type="ECO:0000256" key="3">
    <source>
        <dbReference type="ARBA" id="ARBA00012438"/>
    </source>
</evidence>
<dbReference type="EMBL" id="LT629757">
    <property type="protein sequence ID" value="SDS31311.1"/>
    <property type="molecule type" value="Genomic_DNA"/>
</dbReference>
<dbReference type="CDD" id="cd00082">
    <property type="entry name" value="HisKA"/>
    <property type="match status" value="1"/>
</dbReference>
<evidence type="ECO:0000313" key="13">
    <source>
        <dbReference type="EMBL" id="SDS31311.1"/>
    </source>
</evidence>
<protein>
    <recommendedName>
        <fullName evidence="10">Sensor-like histidine kinase SenX3</fullName>
        <ecNumber evidence="3">2.7.13.3</ecNumber>
    </recommendedName>
</protein>
<dbReference type="InterPro" id="IPR029016">
    <property type="entry name" value="GAF-like_dom_sf"/>
</dbReference>
<dbReference type="PANTHER" id="PTHR42878:SF7">
    <property type="entry name" value="SENSOR HISTIDINE KINASE GLRK"/>
    <property type="match status" value="1"/>
</dbReference>
<name>A0A1H1R6E6_9ACTN</name>
<keyword evidence="14" id="KW-1185">Reference proteome</keyword>
<dbReference type="InterPro" id="IPR003661">
    <property type="entry name" value="HisK_dim/P_dom"/>
</dbReference>
<dbReference type="Pfam" id="PF00512">
    <property type="entry name" value="HisKA"/>
    <property type="match status" value="1"/>
</dbReference>
<dbReference type="Gene3D" id="3.30.565.10">
    <property type="entry name" value="Histidine kinase-like ATPase, C-terminal domain"/>
    <property type="match status" value="1"/>
</dbReference>
<dbReference type="InterPro" id="IPR036890">
    <property type="entry name" value="HATPase_C_sf"/>
</dbReference>
<dbReference type="InterPro" id="IPR004358">
    <property type="entry name" value="Sig_transdc_His_kin-like_C"/>
</dbReference>
<evidence type="ECO:0000256" key="6">
    <source>
        <dbReference type="ARBA" id="ARBA00022741"/>
    </source>
</evidence>
<dbReference type="PRINTS" id="PR00344">
    <property type="entry name" value="BCTRLSENSOR"/>
</dbReference>
<evidence type="ECO:0000256" key="11">
    <source>
        <dbReference type="SAM" id="MobiDB-lite"/>
    </source>
</evidence>
<keyword evidence="6" id="KW-0547">Nucleotide-binding</keyword>
<dbReference type="STRING" id="642780.SAMN04488570_1604"/>
<dbReference type="SUPFAM" id="SSF47384">
    <property type="entry name" value="Homodimeric domain of signal transducing histidine kinase"/>
    <property type="match status" value="1"/>
</dbReference>
<dbReference type="Gene3D" id="3.30.450.40">
    <property type="match status" value="1"/>
</dbReference>
<dbReference type="GO" id="GO:0005524">
    <property type="term" value="F:ATP binding"/>
    <property type="evidence" value="ECO:0007669"/>
    <property type="project" value="UniProtKB-KW"/>
</dbReference>
<dbReference type="OrthoDB" id="9757990at2"/>
<evidence type="ECO:0000313" key="14">
    <source>
        <dbReference type="Proteomes" id="UP000198859"/>
    </source>
</evidence>
<dbReference type="GO" id="GO:0000156">
    <property type="term" value="F:phosphorelay response regulator activity"/>
    <property type="evidence" value="ECO:0007669"/>
    <property type="project" value="TreeGrafter"/>
</dbReference>
<comment type="subcellular location">
    <subcellularLocation>
        <location evidence="2">Cell membrane</location>
    </subcellularLocation>
</comment>
<feature type="region of interest" description="Disordered" evidence="11">
    <location>
        <begin position="1"/>
        <end position="23"/>
    </location>
</feature>
<dbReference type="InterPro" id="IPR005467">
    <property type="entry name" value="His_kinase_dom"/>
</dbReference>
<evidence type="ECO:0000256" key="10">
    <source>
        <dbReference type="ARBA" id="ARBA00039401"/>
    </source>
</evidence>
<dbReference type="EC" id="2.7.13.3" evidence="3"/>
<evidence type="ECO:0000259" key="12">
    <source>
        <dbReference type="PROSITE" id="PS50109"/>
    </source>
</evidence>
<dbReference type="PANTHER" id="PTHR42878">
    <property type="entry name" value="TWO-COMPONENT HISTIDINE KINASE"/>
    <property type="match status" value="1"/>
</dbReference>
<dbReference type="AlphaFoldDB" id="A0A1H1R6E6"/>
<dbReference type="SUPFAM" id="SSF55781">
    <property type="entry name" value="GAF domain-like"/>
    <property type="match status" value="1"/>
</dbReference>
<dbReference type="Proteomes" id="UP000198859">
    <property type="component" value="Chromosome I"/>
</dbReference>
<dbReference type="RefSeq" id="WP_091728169.1">
    <property type="nucleotide sequence ID" value="NZ_LT629757.1"/>
</dbReference>
<dbReference type="PROSITE" id="PS50109">
    <property type="entry name" value="HIS_KIN"/>
    <property type="match status" value="1"/>
</dbReference>
<dbReference type="InterPro" id="IPR003594">
    <property type="entry name" value="HATPase_dom"/>
</dbReference>
<accession>A0A1H1R6E6</accession>
<dbReference type="GO" id="GO:0007234">
    <property type="term" value="P:osmosensory signaling via phosphorelay pathway"/>
    <property type="evidence" value="ECO:0007669"/>
    <property type="project" value="TreeGrafter"/>
</dbReference>
<proteinExistence type="predicted"/>
<evidence type="ECO:0000256" key="1">
    <source>
        <dbReference type="ARBA" id="ARBA00000085"/>
    </source>
</evidence>
<evidence type="ECO:0000256" key="7">
    <source>
        <dbReference type="ARBA" id="ARBA00022777"/>
    </source>
</evidence>
<feature type="domain" description="Histidine kinase" evidence="12">
    <location>
        <begin position="380"/>
        <end position="596"/>
    </location>
</feature>
<keyword evidence="9" id="KW-0902">Two-component regulatory system</keyword>
<dbReference type="GO" id="GO:0000155">
    <property type="term" value="F:phosphorelay sensor kinase activity"/>
    <property type="evidence" value="ECO:0007669"/>
    <property type="project" value="InterPro"/>
</dbReference>
<dbReference type="GO" id="GO:0030295">
    <property type="term" value="F:protein kinase activator activity"/>
    <property type="evidence" value="ECO:0007669"/>
    <property type="project" value="TreeGrafter"/>
</dbReference>
<evidence type="ECO:0000256" key="2">
    <source>
        <dbReference type="ARBA" id="ARBA00004236"/>
    </source>
</evidence>
<evidence type="ECO:0000256" key="4">
    <source>
        <dbReference type="ARBA" id="ARBA00022553"/>
    </source>
</evidence>
<evidence type="ECO:0000256" key="9">
    <source>
        <dbReference type="ARBA" id="ARBA00023012"/>
    </source>
</evidence>
<dbReference type="SMART" id="SM00388">
    <property type="entry name" value="HisKA"/>
    <property type="match status" value="1"/>
</dbReference>
<gene>
    <name evidence="13" type="ORF">SAMN04488570_1604</name>
</gene>
<dbReference type="Gene3D" id="1.10.287.130">
    <property type="match status" value="1"/>
</dbReference>
<dbReference type="InterPro" id="IPR050351">
    <property type="entry name" value="BphY/WalK/GraS-like"/>
</dbReference>
<dbReference type="Pfam" id="PF02518">
    <property type="entry name" value="HATPase_c"/>
    <property type="match status" value="1"/>
</dbReference>